<dbReference type="InterPro" id="IPR000600">
    <property type="entry name" value="ROK"/>
</dbReference>
<evidence type="ECO:0000256" key="1">
    <source>
        <dbReference type="ARBA" id="ARBA00006479"/>
    </source>
</evidence>
<proteinExistence type="inferred from homology"/>
<dbReference type="InterPro" id="IPR043129">
    <property type="entry name" value="ATPase_NBD"/>
</dbReference>
<gene>
    <name evidence="2" type="ORF">SAMN05444281_2052</name>
</gene>
<dbReference type="PANTHER" id="PTHR18964:SF149">
    <property type="entry name" value="BIFUNCTIONAL UDP-N-ACETYLGLUCOSAMINE 2-EPIMERASE_N-ACETYLMANNOSAMINE KINASE"/>
    <property type="match status" value="1"/>
</dbReference>
<evidence type="ECO:0000313" key="3">
    <source>
        <dbReference type="Proteomes" id="UP000184109"/>
    </source>
</evidence>
<name>A0A1M5VZ24_9FLAO</name>
<keyword evidence="3" id="KW-1185">Reference proteome</keyword>
<dbReference type="AlphaFoldDB" id="A0A1M5VZ24"/>
<reference evidence="3" key="1">
    <citation type="submission" date="2016-11" db="EMBL/GenBank/DDBJ databases">
        <authorList>
            <person name="Varghese N."/>
            <person name="Submissions S."/>
        </authorList>
    </citation>
    <scope>NUCLEOTIDE SEQUENCE [LARGE SCALE GENOMIC DNA]</scope>
    <source>
        <strain evidence="3">DSM 100572</strain>
    </source>
</reference>
<accession>A0A1M5VZ24</accession>
<dbReference type="EMBL" id="FQXQ01000004">
    <property type="protein sequence ID" value="SHH80173.1"/>
    <property type="molecule type" value="Genomic_DNA"/>
</dbReference>
<dbReference type="Proteomes" id="UP000184109">
    <property type="component" value="Unassembled WGS sequence"/>
</dbReference>
<dbReference type="STRING" id="1195760.SAMN05444281_2052"/>
<dbReference type="PANTHER" id="PTHR18964">
    <property type="entry name" value="ROK (REPRESSOR, ORF, KINASE) FAMILY"/>
    <property type="match status" value="1"/>
</dbReference>
<dbReference type="GO" id="GO:0016301">
    <property type="term" value="F:kinase activity"/>
    <property type="evidence" value="ECO:0007669"/>
    <property type="project" value="UniProtKB-KW"/>
</dbReference>
<dbReference type="SUPFAM" id="SSF53067">
    <property type="entry name" value="Actin-like ATPase domain"/>
    <property type="match status" value="1"/>
</dbReference>
<keyword evidence="2" id="KW-0808">Transferase</keyword>
<dbReference type="OrthoDB" id="9810372at2"/>
<evidence type="ECO:0000313" key="2">
    <source>
        <dbReference type="EMBL" id="SHH80173.1"/>
    </source>
</evidence>
<dbReference type="Gene3D" id="3.30.420.40">
    <property type="match status" value="2"/>
</dbReference>
<organism evidence="2 3">
    <name type="scientific">Wenyingzhuangia marina</name>
    <dbReference type="NCBI Taxonomy" id="1195760"/>
    <lineage>
        <taxon>Bacteria</taxon>
        <taxon>Pseudomonadati</taxon>
        <taxon>Bacteroidota</taxon>
        <taxon>Flavobacteriia</taxon>
        <taxon>Flavobacteriales</taxon>
        <taxon>Flavobacteriaceae</taxon>
        <taxon>Wenyingzhuangia</taxon>
    </lineage>
</organism>
<dbReference type="Pfam" id="PF00480">
    <property type="entry name" value="ROK"/>
    <property type="match status" value="1"/>
</dbReference>
<protein>
    <submittedName>
        <fullName evidence="2">Glucokinase</fullName>
    </submittedName>
</protein>
<comment type="similarity">
    <text evidence="1">Belongs to the ROK (NagC/XylR) family.</text>
</comment>
<dbReference type="RefSeq" id="WP_073121153.1">
    <property type="nucleotide sequence ID" value="NZ_BMEN01000004.1"/>
</dbReference>
<sequence length="302" mass="32744">MEEYLGIDVGGTNIKIGVVNKKGDLLKKEKYPTSILQQSGDFINEFVKIIGQELKNHPHIKRVGIAVPGMISKDRLSTVFMINIPEFNNTPLISILEKKYPEISFFLENDANAAAIGELHFAKTKVPKNFIFMTLGTGLGGAAVLNGKIFKGGNGNAMEAGHIISSNGKTAEENMGKKALVEMALKKIKKGNKTNLIAKNLTAKDIVIAATDEDPVAVDVFKKVGVILGETIVSTIRILDVKTIFIGGGVSKAYKIVKKNMNKALKKRLPDYYLEDLDIRLATLGNDAGIIGAAALCFKKDE</sequence>
<keyword evidence="2" id="KW-0418">Kinase</keyword>